<dbReference type="EMBL" id="JEMT01026524">
    <property type="protein sequence ID" value="EXX59157.1"/>
    <property type="molecule type" value="Genomic_DNA"/>
</dbReference>
<comment type="caution">
    <text evidence="1">The sequence shown here is derived from an EMBL/GenBank/DDBJ whole genome shotgun (WGS) entry which is preliminary data.</text>
</comment>
<dbReference type="HOGENOM" id="CLU_174219_1_0_1"/>
<proteinExistence type="predicted"/>
<dbReference type="Proteomes" id="UP000022910">
    <property type="component" value="Unassembled WGS sequence"/>
</dbReference>
<name>A0A015IPM0_RHIIW</name>
<evidence type="ECO:0000313" key="1">
    <source>
        <dbReference type="EMBL" id="EXX59157.1"/>
    </source>
</evidence>
<dbReference type="AlphaFoldDB" id="A0A015IPM0"/>
<evidence type="ECO:0000313" key="2">
    <source>
        <dbReference type="Proteomes" id="UP000022910"/>
    </source>
</evidence>
<accession>A0A015IPM0</accession>
<organism evidence="1 2">
    <name type="scientific">Rhizophagus irregularis (strain DAOM 197198w)</name>
    <name type="common">Glomus intraradices</name>
    <dbReference type="NCBI Taxonomy" id="1432141"/>
    <lineage>
        <taxon>Eukaryota</taxon>
        <taxon>Fungi</taxon>
        <taxon>Fungi incertae sedis</taxon>
        <taxon>Mucoromycota</taxon>
        <taxon>Glomeromycotina</taxon>
        <taxon>Glomeromycetes</taxon>
        <taxon>Glomerales</taxon>
        <taxon>Glomeraceae</taxon>
        <taxon>Rhizophagus</taxon>
    </lineage>
</organism>
<protein>
    <submittedName>
        <fullName evidence="1">Uncharacterized protein</fullName>
    </submittedName>
</protein>
<gene>
    <name evidence="1" type="ORF">RirG_191440</name>
</gene>
<reference evidence="1 2" key="1">
    <citation type="submission" date="2014-02" db="EMBL/GenBank/DDBJ databases">
        <title>Single nucleus genome sequencing reveals high similarity among nuclei of an endomycorrhizal fungus.</title>
        <authorList>
            <person name="Lin K."/>
            <person name="Geurts R."/>
            <person name="Zhang Z."/>
            <person name="Limpens E."/>
            <person name="Saunders D.G."/>
            <person name="Mu D."/>
            <person name="Pang E."/>
            <person name="Cao H."/>
            <person name="Cha H."/>
            <person name="Lin T."/>
            <person name="Zhou Q."/>
            <person name="Shang Y."/>
            <person name="Li Y."/>
            <person name="Ivanov S."/>
            <person name="Sharma T."/>
            <person name="Velzen R.V."/>
            <person name="Ruijter N.D."/>
            <person name="Aanen D.K."/>
            <person name="Win J."/>
            <person name="Kamoun S."/>
            <person name="Bisseling T."/>
            <person name="Huang S."/>
        </authorList>
    </citation>
    <scope>NUCLEOTIDE SEQUENCE [LARGE SCALE GENOMIC DNA]</scope>
    <source>
        <strain evidence="2">DAOM197198w</strain>
    </source>
</reference>
<sequence>MSTSESYPGQNVLISYIKKQKIKASYCGFLKNYHDIIVISTISDNWDKLNNTWAVLNNWKTLDNLWAGRFLSEGTDFPDIKDKVCIFFILQ</sequence>
<keyword evidence="2" id="KW-1185">Reference proteome</keyword>